<organism evidence="2 3">
    <name type="scientific">Brevundimonas vitisensis</name>
    <dbReference type="NCBI Taxonomy" id="2800818"/>
    <lineage>
        <taxon>Bacteria</taxon>
        <taxon>Pseudomonadati</taxon>
        <taxon>Pseudomonadota</taxon>
        <taxon>Alphaproteobacteria</taxon>
        <taxon>Caulobacterales</taxon>
        <taxon>Caulobacteraceae</taxon>
        <taxon>Brevundimonas</taxon>
    </lineage>
</organism>
<evidence type="ECO:0000313" key="2">
    <source>
        <dbReference type="EMBL" id="QQQ17459.1"/>
    </source>
</evidence>
<proteinExistence type="predicted"/>
<keyword evidence="3" id="KW-1185">Reference proteome</keyword>
<feature type="chain" id="PRO_5047152229" evidence="1">
    <location>
        <begin position="21"/>
        <end position="240"/>
    </location>
</feature>
<feature type="signal peptide" evidence="1">
    <location>
        <begin position="1"/>
        <end position="20"/>
    </location>
</feature>
<protein>
    <submittedName>
        <fullName evidence="2">DUF2459 domain-containing protein</fullName>
    </submittedName>
</protein>
<dbReference type="Proteomes" id="UP000595448">
    <property type="component" value="Chromosome"/>
</dbReference>
<accession>A0ABX7BMV9</accession>
<name>A0ABX7BMV9_9CAUL</name>
<dbReference type="RefSeq" id="WP_201101833.1">
    <property type="nucleotide sequence ID" value="NZ_CP067977.1"/>
</dbReference>
<evidence type="ECO:0000313" key="3">
    <source>
        <dbReference type="Proteomes" id="UP000595448"/>
    </source>
</evidence>
<sequence length="240" mass="25678">MSGRRSSTLLLPLLAVTALAAVAATWTWAREGDPSLYPARQGGVTVHILDNGFHTDLAVPRAALLAQSGPLADAVATLPAGDWILIGWGDAKFYVEQTPIQQRLPDGLRAFFRPGNASVVMLDPAQRDPALLSAEDGRASLTLSPAGFAAMARRIEQSLALTDGRAVVVTARPGDDARFFASREHFWIGYLCNNWTARVLNAAGLSIRPMRTVTSGEVMATVTRAAGQESVQLDTATRRD</sequence>
<evidence type="ECO:0000256" key="1">
    <source>
        <dbReference type="SAM" id="SignalP"/>
    </source>
</evidence>
<keyword evidence="1" id="KW-0732">Signal</keyword>
<dbReference type="EMBL" id="CP067977">
    <property type="protein sequence ID" value="QQQ17459.1"/>
    <property type="molecule type" value="Genomic_DNA"/>
</dbReference>
<dbReference type="Pfam" id="PF09601">
    <property type="entry name" value="DUF2459"/>
    <property type="match status" value="1"/>
</dbReference>
<dbReference type="InterPro" id="IPR011727">
    <property type="entry name" value="CHP02117"/>
</dbReference>
<gene>
    <name evidence="2" type="ORF">JIP62_08820</name>
</gene>
<reference evidence="2 3" key="1">
    <citation type="submission" date="2021-01" db="EMBL/GenBank/DDBJ databases">
        <title>Brevundimonas vitis sp. nov., an bacterium isolated from grape (Vitis vinifera).</title>
        <authorList>
            <person name="Jiang L."/>
            <person name="Lee J."/>
        </authorList>
    </citation>
    <scope>NUCLEOTIDE SEQUENCE [LARGE SCALE GENOMIC DNA]</scope>
    <source>
        <strain evidence="2 3">GRTSA-9</strain>
    </source>
</reference>